<accession>A0A6G5QFF5</accession>
<dbReference type="InterPro" id="IPR009839">
    <property type="entry name" value="SseB_N"/>
</dbReference>
<evidence type="ECO:0000313" key="3">
    <source>
        <dbReference type="Proteomes" id="UP000503264"/>
    </source>
</evidence>
<dbReference type="Proteomes" id="UP000503264">
    <property type="component" value="Chromosome"/>
</dbReference>
<reference evidence="2 3" key="1">
    <citation type="submission" date="2016-07" db="EMBL/GenBank/DDBJ databases">
        <title>Comparative genomics of the Campylobacter concisus group.</title>
        <authorList>
            <person name="Miller W.G."/>
            <person name="Yee E."/>
            <person name="Chapman M.H."/>
            <person name="Huynh S."/>
            <person name="Bono J.L."/>
            <person name="On S.L.W."/>
            <person name="StLeger J."/>
            <person name="Foster G."/>
            <person name="Parker C.T."/>
        </authorList>
    </citation>
    <scope>NUCLEOTIDE SEQUENCE [LARGE SCALE GENOMIC DNA]</scope>
    <source>
        <strain evidence="2 3">CCUG 21559</strain>
    </source>
</reference>
<dbReference type="EMBL" id="CP012542">
    <property type="protein sequence ID" value="QCD44372.1"/>
    <property type="molecule type" value="Genomic_DNA"/>
</dbReference>
<keyword evidence="3" id="KW-1185">Reference proteome</keyword>
<sequence length="140" mass="15767">MNLKNAMQNFIKSGSKDDENVLINELNKAELLAPIILSSPLSKLDGGAIYEEEGSNIKFIILEDEINDEGYYPAFTDRDELLKWRSDSEQETLSLRLKDFYAMLSHENNVYKGVVINAYGENFVLSTELLGGILNKSLLS</sequence>
<proteinExistence type="predicted"/>
<name>A0A6G5QFF5_9BACT</name>
<dbReference type="RefSeq" id="WP_171993522.1">
    <property type="nucleotide sequence ID" value="NZ_CP012542.1"/>
</dbReference>
<evidence type="ECO:0000259" key="1">
    <source>
        <dbReference type="Pfam" id="PF07179"/>
    </source>
</evidence>
<gene>
    <name evidence="2" type="ORF">CMUC_0566</name>
</gene>
<protein>
    <submittedName>
        <fullName evidence="2">Putative SseB domain protein</fullName>
    </submittedName>
</protein>
<dbReference type="AlphaFoldDB" id="A0A6G5QFF5"/>
<dbReference type="Pfam" id="PF07179">
    <property type="entry name" value="SseB"/>
    <property type="match status" value="1"/>
</dbReference>
<evidence type="ECO:0000313" key="2">
    <source>
        <dbReference type="EMBL" id="QCD44372.1"/>
    </source>
</evidence>
<organism evidence="2 3">
    <name type="scientific">Campylobacter mucosalis CCUG 21559</name>
    <dbReference type="NCBI Taxonomy" id="1032067"/>
    <lineage>
        <taxon>Bacteria</taxon>
        <taxon>Pseudomonadati</taxon>
        <taxon>Campylobacterota</taxon>
        <taxon>Epsilonproteobacteria</taxon>
        <taxon>Campylobacterales</taxon>
        <taxon>Campylobacteraceae</taxon>
        <taxon>Campylobacter</taxon>
    </lineage>
</organism>
<feature type="domain" description="SseB protein N-terminal" evidence="1">
    <location>
        <begin position="3"/>
        <end position="126"/>
    </location>
</feature>